<keyword evidence="3" id="KW-1185">Reference proteome</keyword>
<dbReference type="InterPro" id="IPR053218">
    <property type="entry name" value="Pathogen-related_defense"/>
</dbReference>
<dbReference type="Gene3D" id="3.10.450.50">
    <property type="match status" value="1"/>
</dbReference>
<dbReference type="PANTHER" id="PTHR31723">
    <property type="entry name" value="PATHOGENESIS-RELATED FAMILY PROTEIN"/>
    <property type="match status" value="1"/>
</dbReference>
<comment type="caution">
    <text evidence="2">The sequence shown here is derived from an EMBL/GenBank/DDBJ whole genome shotgun (WGS) entry which is preliminary data.</text>
</comment>
<feature type="region of interest" description="Disordered" evidence="1">
    <location>
        <begin position="1"/>
        <end position="28"/>
    </location>
</feature>
<evidence type="ECO:0000256" key="1">
    <source>
        <dbReference type="SAM" id="MobiDB-lite"/>
    </source>
</evidence>
<proteinExistence type="predicted"/>
<feature type="compositionally biased region" description="Low complexity" evidence="1">
    <location>
        <begin position="7"/>
        <end position="24"/>
    </location>
</feature>
<organism evidence="2 3">
    <name type="scientific">Didymella rabiei</name>
    <name type="common">Chickpea ascochyta blight fungus</name>
    <name type="synonym">Mycosphaerella rabiei</name>
    <dbReference type="NCBI Taxonomy" id="5454"/>
    <lineage>
        <taxon>Eukaryota</taxon>
        <taxon>Fungi</taxon>
        <taxon>Dikarya</taxon>
        <taxon>Ascomycota</taxon>
        <taxon>Pezizomycotina</taxon>
        <taxon>Dothideomycetes</taxon>
        <taxon>Pleosporomycetidae</taxon>
        <taxon>Pleosporales</taxon>
        <taxon>Pleosporineae</taxon>
        <taxon>Didymellaceae</taxon>
        <taxon>Ascochyta</taxon>
    </lineage>
</organism>
<dbReference type="InterPro" id="IPR032710">
    <property type="entry name" value="NTF2-like_dom_sf"/>
</dbReference>
<dbReference type="Proteomes" id="UP000076837">
    <property type="component" value="Unassembled WGS sequence"/>
</dbReference>
<dbReference type="PANTHER" id="PTHR31723:SF10">
    <property type="entry name" value="PATHOGEN-RELATED PROTEIN"/>
    <property type="match status" value="1"/>
</dbReference>
<evidence type="ECO:0000313" key="2">
    <source>
        <dbReference type="EMBL" id="KZM19193.1"/>
    </source>
</evidence>
<protein>
    <recommendedName>
        <fullName evidence="4">Pathogen-related protein</fullName>
    </recommendedName>
</protein>
<dbReference type="AlphaFoldDB" id="A0A162WST9"/>
<name>A0A162WST9_DIDRA</name>
<feature type="compositionally biased region" description="Basic and acidic residues" evidence="1">
    <location>
        <begin position="321"/>
        <end position="346"/>
    </location>
</feature>
<sequence length="355" mass="39040">MAAADVQQMPAQEAAQEPASPALPDYLTDPDAVLKDIEVSWRYGRAPDYSKTRKVFSETKQKSHEAGSLPELVQNLVKNWEVEASFKPVISDWRTIDHEKYSFAINGSEPEGAEAMLKVGTYNAIIAPNEYYSPDYSDFASSHKTFKRMMPTFAWEVLEVYSGPPTVSFRWRHWGVMKNDYIGINNKGEKVTAKAHGGSIDIQGVTVATVNEKVQLQSVRTWFDPMDMFRQIAPNGVVKKETVDKGMAPADIVDSTSSGAATPTTTTTTSVTEALEAMGLDNAAAAGCPFAAGAQKQNGEAKLPEGHPLIEEKMEQVVAESRNEKETIKTALDPEQHGKFDEEVADRPFMPGGFR</sequence>
<reference evidence="2 3" key="1">
    <citation type="journal article" date="2016" name="Sci. Rep.">
        <title>Draft genome sequencing and secretome analysis of fungal phytopathogen Ascochyta rabiei provides insight into the necrotrophic effector repertoire.</title>
        <authorList>
            <person name="Verma S."/>
            <person name="Gazara R.K."/>
            <person name="Nizam S."/>
            <person name="Parween S."/>
            <person name="Chattopadhyay D."/>
            <person name="Verma P.K."/>
        </authorList>
    </citation>
    <scope>NUCLEOTIDE SEQUENCE [LARGE SCALE GENOMIC DNA]</scope>
    <source>
        <strain evidence="2 3">ArDII</strain>
    </source>
</reference>
<dbReference type="EMBL" id="JYNV01000298">
    <property type="protein sequence ID" value="KZM19193.1"/>
    <property type="molecule type" value="Genomic_DNA"/>
</dbReference>
<evidence type="ECO:0000313" key="3">
    <source>
        <dbReference type="Proteomes" id="UP000076837"/>
    </source>
</evidence>
<accession>A0A162WST9</accession>
<evidence type="ECO:0008006" key="4">
    <source>
        <dbReference type="Google" id="ProtNLM"/>
    </source>
</evidence>
<dbReference type="SUPFAM" id="SSF54427">
    <property type="entry name" value="NTF2-like"/>
    <property type="match status" value="1"/>
</dbReference>
<gene>
    <name evidence="2" type="ORF">ST47_g9653</name>
</gene>
<feature type="region of interest" description="Disordered" evidence="1">
    <location>
        <begin position="321"/>
        <end position="355"/>
    </location>
</feature>